<dbReference type="Gene3D" id="2.10.110.10">
    <property type="entry name" value="Cysteine Rich Protein"/>
    <property type="match status" value="1"/>
</dbReference>
<keyword evidence="1 4" id="KW-0479">Metal-binding</keyword>
<evidence type="ECO:0000256" key="1">
    <source>
        <dbReference type="ARBA" id="ARBA00022723"/>
    </source>
</evidence>
<dbReference type="OrthoDB" id="1293114at2759"/>
<keyword evidence="8" id="KW-1185">Reference proteome</keyword>
<dbReference type="InterPro" id="IPR001781">
    <property type="entry name" value="Znf_LIM"/>
</dbReference>
<keyword evidence="2 4" id="KW-0862">Zinc</keyword>
<dbReference type="Pfam" id="PF00412">
    <property type="entry name" value="LIM"/>
    <property type="match status" value="1"/>
</dbReference>
<dbReference type="Proteomes" id="UP000078046">
    <property type="component" value="Unassembled WGS sequence"/>
</dbReference>
<dbReference type="AlphaFoldDB" id="A0A177AZB4"/>
<gene>
    <name evidence="7" type="ORF">A3Q56_04898</name>
</gene>
<sequence>MKCLKIHRSRPKIGLVCNLCEQDCGPRCLLVNKSYLHKNCFVCSVCKVQLKKRKYFKVDDTYYCKIHVKQTNSIEISIDEPSYIDKIMNNNTKTLNGMSPESEEIEEDDKANELKWNNNPKREIKLKKYSIETFNDVCLKNASRDLNTIIRRGQLVSESKVPNAKVVRMSQLINMQGIGVESQMNRNNIICGSKKPSGDATKKKNYPIEQLDWPAPVHFVSTFPDIYRFEKRVDEESTDESEIESKPSSESNTNFQTTTPSIVMALASDSVFPPSEIKVCKRKSRSKIRSVRDMNSVKKNFGPKSVGHDILNGLIKEKLQYDIDKKEFAPRYYSRKPEGFTIRRVKRLRYFSSQYASPSRMLIKSRSQSEQPIRQNSSDKDAYAKFCNRHRFEPTYGLLYSKKHFKSVGISNDEKIDGHEPEIHLMNLVDWKLLKTDVKKQRTQSHRIRFFAHFQNLITTLEYLSDYINFLNNKQCILFYVNAREIANPLKEVKFENLKENSTILKICNVFVVYYDNKTMIWEYLKNEMKMYESYANNESTKKYTNTIYVKIINNKGFDSILLYIASDNKISETKKVRVIKTAPIPLNKKWSLFKRIMINGNTIFSLDIKNISRRLNFRVYNLIEIDDKINIFIKNITKLKMIVFDNEFMIVTLQNHTKLFVTREMKIINTNQNNNLAKFHDKGVEIGKIYSLRNQILIQFKNIRGFLKSWKCFFTLCNDQFELIMSNTSYNQFKTLKDGLNWYKPITEMTYTMPTLKLDTFNKYTIIYAVSETTLWLSFDGMRSFHFAKDKICISKIIQYNDNLLPNTKIKVKNIPNCISQSLVYKIETISGLKIFTNITESNVCLIENTHLKIERSEKVQCASNDYVCTLKYARDASNLCVGSDSLNKTKQKVCFNGKMQSIDLAGYKSIFNSSYNKKNCFPNYFNVPSNLTCDDIQRILIERREKKLDKGSCSF</sequence>
<reference evidence="7 8" key="1">
    <citation type="submission" date="2016-04" db="EMBL/GenBank/DDBJ databases">
        <title>The genome of Intoshia linei affirms orthonectids as highly simplified spiralians.</title>
        <authorList>
            <person name="Mikhailov K.V."/>
            <person name="Slusarev G.S."/>
            <person name="Nikitin M.A."/>
            <person name="Logacheva M.D."/>
            <person name="Penin A."/>
            <person name="Aleoshin V."/>
            <person name="Panchin Y.V."/>
        </authorList>
    </citation>
    <scope>NUCLEOTIDE SEQUENCE [LARGE SCALE GENOMIC DNA]</scope>
    <source>
        <strain evidence="7">Intl2013</strain>
        <tissue evidence="7">Whole animal</tissue>
    </source>
</reference>
<proteinExistence type="predicted"/>
<dbReference type="EMBL" id="LWCA01000684">
    <property type="protein sequence ID" value="OAF67345.1"/>
    <property type="molecule type" value="Genomic_DNA"/>
</dbReference>
<feature type="region of interest" description="Disordered" evidence="5">
    <location>
        <begin position="234"/>
        <end position="256"/>
    </location>
</feature>
<protein>
    <recommendedName>
        <fullName evidence="6">LIM zinc-binding domain-containing protein</fullName>
    </recommendedName>
</protein>
<evidence type="ECO:0000256" key="2">
    <source>
        <dbReference type="ARBA" id="ARBA00022833"/>
    </source>
</evidence>
<evidence type="ECO:0000313" key="7">
    <source>
        <dbReference type="EMBL" id="OAF67345.1"/>
    </source>
</evidence>
<organism evidence="7 8">
    <name type="scientific">Intoshia linei</name>
    <dbReference type="NCBI Taxonomy" id="1819745"/>
    <lineage>
        <taxon>Eukaryota</taxon>
        <taxon>Metazoa</taxon>
        <taxon>Spiralia</taxon>
        <taxon>Lophotrochozoa</taxon>
        <taxon>Mesozoa</taxon>
        <taxon>Orthonectida</taxon>
        <taxon>Rhopaluridae</taxon>
        <taxon>Intoshia</taxon>
    </lineage>
</organism>
<evidence type="ECO:0000256" key="3">
    <source>
        <dbReference type="ARBA" id="ARBA00023038"/>
    </source>
</evidence>
<evidence type="ECO:0000256" key="4">
    <source>
        <dbReference type="PROSITE-ProRule" id="PRU00125"/>
    </source>
</evidence>
<dbReference type="PROSITE" id="PS50023">
    <property type="entry name" value="LIM_DOMAIN_2"/>
    <property type="match status" value="1"/>
</dbReference>
<dbReference type="CDD" id="cd08368">
    <property type="entry name" value="LIM"/>
    <property type="match status" value="1"/>
</dbReference>
<evidence type="ECO:0000313" key="8">
    <source>
        <dbReference type="Proteomes" id="UP000078046"/>
    </source>
</evidence>
<accession>A0A177AZB4</accession>
<dbReference type="GO" id="GO:0046872">
    <property type="term" value="F:metal ion binding"/>
    <property type="evidence" value="ECO:0007669"/>
    <property type="project" value="UniProtKB-KW"/>
</dbReference>
<evidence type="ECO:0000256" key="5">
    <source>
        <dbReference type="SAM" id="MobiDB-lite"/>
    </source>
</evidence>
<feature type="domain" description="LIM zinc-binding" evidence="6">
    <location>
        <begin position="15"/>
        <end position="74"/>
    </location>
</feature>
<name>A0A177AZB4_9BILA</name>
<evidence type="ECO:0000259" key="6">
    <source>
        <dbReference type="PROSITE" id="PS50023"/>
    </source>
</evidence>
<dbReference type="SMART" id="SM00132">
    <property type="entry name" value="LIM"/>
    <property type="match status" value="1"/>
</dbReference>
<keyword evidence="3 4" id="KW-0440">LIM domain</keyword>
<comment type="caution">
    <text evidence="7">The sequence shown here is derived from an EMBL/GenBank/DDBJ whole genome shotgun (WGS) entry which is preliminary data.</text>
</comment>